<proteinExistence type="predicted"/>
<name>A0A1I9YR35_9BURK</name>
<dbReference type="AlphaFoldDB" id="A0A1I9YR35"/>
<dbReference type="STRING" id="754502.BJG93_25445"/>
<reference evidence="1" key="1">
    <citation type="submission" date="2016-09" db="EMBL/GenBank/DDBJ databases">
        <title>The Complete Genome of Burkholderia sprentiae wsm5005.</title>
        <authorList>
            <person name="De Meyer S."/>
            <person name="Wang P."/>
            <person name="Terpolilli J."/>
        </authorList>
    </citation>
    <scope>NUCLEOTIDE SEQUENCE [LARGE SCALE GENOMIC DNA]</scope>
    <source>
        <strain evidence="1">WSM5005</strain>
    </source>
</reference>
<accession>A0A1I9YR35</accession>
<dbReference type="EMBL" id="CP017562">
    <property type="protein sequence ID" value="APA88659.1"/>
    <property type="molecule type" value="Genomic_DNA"/>
</dbReference>
<organism evidence="1">
    <name type="scientific">Paraburkholderia sprentiae WSM5005</name>
    <dbReference type="NCBI Taxonomy" id="754502"/>
    <lineage>
        <taxon>Bacteria</taxon>
        <taxon>Pseudomonadati</taxon>
        <taxon>Pseudomonadota</taxon>
        <taxon>Betaproteobacteria</taxon>
        <taxon>Burkholderiales</taxon>
        <taxon>Burkholderiaceae</taxon>
        <taxon>Paraburkholderia</taxon>
    </lineage>
</organism>
<sequence>MVAGFGIVLVALVALTVIAITRVESVRQRLDQIIDVNGVKERYAINFRGSVHDRSIAVRDVTLVSNDELPAVVAHIRQLAADYDEAAEPLAAVYAQRTDISPAERVIFRA</sequence>
<evidence type="ECO:0000313" key="1">
    <source>
        <dbReference type="EMBL" id="APA88659.1"/>
    </source>
</evidence>
<gene>
    <name evidence="1" type="ORF">BJG93_25445</name>
</gene>
<protein>
    <submittedName>
        <fullName evidence="1">Uncharacterized protein</fullName>
    </submittedName>
</protein>